<name>A0ABR6Z6W7_9BURK</name>
<comment type="caution">
    <text evidence="1">The sequence shown here is derived from an EMBL/GenBank/DDBJ whole genome shotgun (WGS) entry which is preliminary data.</text>
</comment>
<organism evidence="1 2">
    <name type="scientific">Undibacterium umbellatum</name>
    <dbReference type="NCBI Taxonomy" id="2762300"/>
    <lineage>
        <taxon>Bacteria</taxon>
        <taxon>Pseudomonadati</taxon>
        <taxon>Pseudomonadota</taxon>
        <taxon>Betaproteobacteria</taxon>
        <taxon>Burkholderiales</taxon>
        <taxon>Oxalobacteraceae</taxon>
        <taxon>Undibacterium</taxon>
    </lineage>
</organism>
<keyword evidence="2" id="KW-1185">Reference proteome</keyword>
<accession>A0ABR6Z6W7</accession>
<evidence type="ECO:0000313" key="1">
    <source>
        <dbReference type="EMBL" id="MBC3907316.1"/>
    </source>
</evidence>
<sequence length="380" mass="43004">MALENMTEAALARSLISQSQEFDYGSSEKADLLDRAIVAADRSGSVSLQFDARHERMTVAVFSGEDELALAMYAWCQHITDTRPDIIDQTSILWPSKWILPMLPEFSRINQKQIDAIAADMAKRYEAQNLSRRPVYAKRSEVYSIQGNMRQAREFWDKAIAEPRDGYADCAACEHSYAVRLLAQEGRYEEMITAAQPILDGHLSCSQVPHIDLPQIMLAKYALGRKDEARELYKRSYRLIRSNMEYIQLVAMLIEFKVAESEMKDAAVVAVRHLPWLVQIKPDKLKMQYMRALHCLLLAIADNAEGKTLRVTEWLKALLDALETVYGTAPDSADLAHRVKLLTSKVGEAGLTIAGNLDARNTNDYFTRQWHAPAFTYVAP</sequence>
<protein>
    <recommendedName>
        <fullName evidence="3">Tetratricopeptide repeat protein</fullName>
    </recommendedName>
</protein>
<dbReference type="EMBL" id="JACOFX010000002">
    <property type="protein sequence ID" value="MBC3907316.1"/>
    <property type="molecule type" value="Genomic_DNA"/>
</dbReference>
<dbReference type="SUPFAM" id="SSF48452">
    <property type="entry name" value="TPR-like"/>
    <property type="match status" value="1"/>
</dbReference>
<evidence type="ECO:0000313" key="2">
    <source>
        <dbReference type="Proteomes" id="UP000646911"/>
    </source>
</evidence>
<evidence type="ECO:0008006" key="3">
    <source>
        <dbReference type="Google" id="ProtNLM"/>
    </source>
</evidence>
<dbReference type="Gene3D" id="1.25.40.10">
    <property type="entry name" value="Tetratricopeptide repeat domain"/>
    <property type="match status" value="1"/>
</dbReference>
<dbReference type="Proteomes" id="UP000646911">
    <property type="component" value="Unassembled WGS sequence"/>
</dbReference>
<proteinExistence type="predicted"/>
<dbReference type="InterPro" id="IPR011990">
    <property type="entry name" value="TPR-like_helical_dom_sf"/>
</dbReference>
<dbReference type="RefSeq" id="WP_186952712.1">
    <property type="nucleotide sequence ID" value="NZ_JACOFX010000002.1"/>
</dbReference>
<reference evidence="1 2" key="1">
    <citation type="submission" date="2020-08" db="EMBL/GenBank/DDBJ databases">
        <title>Novel species isolated from subtropical streams in China.</title>
        <authorList>
            <person name="Lu H."/>
        </authorList>
    </citation>
    <scope>NUCLEOTIDE SEQUENCE [LARGE SCALE GENOMIC DNA]</scope>
    <source>
        <strain evidence="1 2">NL8W</strain>
    </source>
</reference>
<gene>
    <name evidence="1" type="ORF">H8L47_07055</name>
</gene>